<evidence type="ECO:0000256" key="4">
    <source>
        <dbReference type="SAM" id="MobiDB-lite"/>
    </source>
</evidence>
<keyword evidence="1" id="KW-0479">Metal-binding</keyword>
<name>A0A446BM93_9PEZI</name>
<dbReference type="EMBL" id="OUUZ01000011">
    <property type="protein sequence ID" value="SPQ23612.1"/>
    <property type="molecule type" value="Genomic_DNA"/>
</dbReference>
<proteinExistence type="predicted"/>
<feature type="compositionally biased region" description="Acidic residues" evidence="4">
    <location>
        <begin position="1045"/>
        <end position="1055"/>
    </location>
</feature>
<sequence length="1055" mass="114560">MPTWDCAGCHERTIPNLVCMDCKVAFYCSAKCREEDVSHKAVCYPSVPFEASASITSRLYRSKGVSEFERNQLLSLGVAAAGKAFVVSSREVSIGPRNFVTTRLRLDSRKRTLLTFRPDADVRYQVTTGGGLQTAWMVPSVSKSSHLSLYQDIDVFVLIAPGQRMLADLESRRALAQGTAVRDLQVPDRDLIRYAQSLHREEQAEDSKLQRFKATISSPADAMEPPNVASLNGSTLNAIDAHVVEIASLRRPMAEADNTTDGSVLAVVTFPKDSSSACACDGSPWQDVHIRMSYEKLVSLGSGKIQDMLTPRAQARFRRRLGLEQPHQLPTGIKYVVDFTPPPEGPELADLTAALWLPRVAKLWFLAGHFVPDHVLEAGPGVHTRPLADKAVGAILALGHDDVCKGVSCLTNFGEWQTKEAVSGITDENDHVPAWRRVEDYCPIRHRVAIIRVLRAINGDSLLLNSAVRLWTVAQVAISLDVPQVVRDPVAQWLVAPPNTKFIEICPEKAFQLAYELKIPSVLIAAFKILVNELAIDYASSDPSPGRPQLTWSQRRRDDYGDYPSDPVEYASRAFAERMNNQLKMLLSDEVFVRLPARIPEWDKLQYLGTLITSLGPGPLLDAYEALTAALLAVFHGWIDRALNTHYFSGRIQDLTAAQRAHYIPESERKPLIDLYRQLNPSQKVLTPFFWDRLLFTESFDSFAATFHAGHRLSIYDRNFKRHLRDALTSVPPLLNVDLTHPTLVAAANSPTLPFPDMLPSFHLAEFHTQLCAALKQLCTAHLHHVRDPDPDQQQGIPFFLSDHLLLSLDEHELNYLPIWADGLDDGSGGVFQDAIPEADMGPSEPGPGYHTGLTVATDADGETASEAAATVTHYAASTVAPSDLGIGALALGSDAGGSGTAAAAAAAERGVVVGGKGKGKGVGRTAGAESLDVQRSGLSVTDTTGRSGGGVAPSEAFTAEDGDVEGMYAAARFAQPAAHQPQGQAIEQYVDEADEEGSAVGGAAAGSGYAVEDMDLDGDEDGDEDEGVEMEWDDSDDGSSTLDGFEEVDVVEAW</sequence>
<dbReference type="Proteomes" id="UP000289323">
    <property type="component" value="Unassembled WGS sequence"/>
</dbReference>
<dbReference type="InterPro" id="IPR002893">
    <property type="entry name" value="Znf_MYND"/>
</dbReference>
<feature type="region of interest" description="Disordered" evidence="4">
    <location>
        <begin position="1000"/>
        <end position="1055"/>
    </location>
</feature>
<protein>
    <submittedName>
        <fullName evidence="6">2d4c247e-5f1e-43f9-9423-819309e982bb</fullName>
    </submittedName>
</protein>
<feature type="domain" description="MYND-type" evidence="5">
    <location>
        <begin position="6"/>
        <end position="43"/>
    </location>
</feature>
<evidence type="ECO:0000313" key="7">
    <source>
        <dbReference type="Proteomes" id="UP000289323"/>
    </source>
</evidence>
<reference evidence="6 7" key="1">
    <citation type="submission" date="2018-04" db="EMBL/GenBank/DDBJ databases">
        <authorList>
            <person name="Huttner S."/>
            <person name="Dainat J."/>
        </authorList>
    </citation>
    <scope>NUCLEOTIDE SEQUENCE [LARGE SCALE GENOMIC DNA]</scope>
</reference>
<dbReference type="GO" id="GO:0008270">
    <property type="term" value="F:zinc ion binding"/>
    <property type="evidence" value="ECO:0007669"/>
    <property type="project" value="UniProtKB-KW"/>
</dbReference>
<keyword evidence="2" id="KW-0863">Zinc-finger</keyword>
<evidence type="ECO:0000256" key="3">
    <source>
        <dbReference type="ARBA" id="ARBA00022833"/>
    </source>
</evidence>
<feature type="region of interest" description="Disordered" evidence="4">
    <location>
        <begin position="540"/>
        <end position="559"/>
    </location>
</feature>
<gene>
    <name evidence="6" type="ORF">TT172_LOCUS6031</name>
</gene>
<dbReference type="PROSITE" id="PS01360">
    <property type="entry name" value="ZF_MYND_1"/>
    <property type="match status" value="1"/>
</dbReference>
<keyword evidence="3" id="KW-0862">Zinc</keyword>
<accession>A0A446BM93</accession>
<evidence type="ECO:0000259" key="5">
    <source>
        <dbReference type="PROSITE" id="PS01360"/>
    </source>
</evidence>
<evidence type="ECO:0000256" key="1">
    <source>
        <dbReference type="ARBA" id="ARBA00022723"/>
    </source>
</evidence>
<evidence type="ECO:0000313" key="6">
    <source>
        <dbReference type="EMBL" id="SPQ23612.1"/>
    </source>
</evidence>
<dbReference type="AlphaFoldDB" id="A0A446BM93"/>
<feature type="compositionally biased region" description="Acidic residues" evidence="4">
    <location>
        <begin position="1013"/>
        <end position="1038"/>
    </location>
</feature>
<organism evidence="6 7">
    <name type="scientific">Thermothielavioides terrestris</name>
    <dbReference type="NCBI Taxonomy" id="2587410"/>
    <lineage>
        <taxon>Eukaryota</taxon>
        <taxon>Fungi</taxon>
        <taxon>Dikarya</taxon>
        <taxon>Ascomycota</taxon>
        <taxon>Pezizomycotina</taxon>
        <taxon>Sordariomycetes</taxon>
        <taxon>Sordariomycetidae</taxon>
        <taxon>Sordariales</taxon>
        <taxon>Chaetomiaceae</taxon>
        <taxon>Thermothielavioides</taxon>
    </lineage>
</organism>
<evidence type="ECO:0000256" key="2">
    <source>
        <dbReference type="ARBA" id="ARBA00022771"/>
    </source>
</evidence>
<dbReference type="SUPFAM" id="SSF144232">
    <property type="entry name" value="HIT/MYND zinc finger-like"/>
    <property type="match status" value="1"/>
</dbReference>
<dbReference type="Pfam" id="PF01753">
    <property type="entry name" value="zf-MYND"/>
    <property type="match status" value="1"/>
</dbReference>